<feature type="signal peptide" evidence="8">
    <location>
        <begin position="1"/>
        <end position="20"/>
    </location>
</feature>
<keyword evidence="5 9" id="KW-0378">Hydrolase</keyword>
<protein>
    <submittedName>
        <fullName evidence="9">Tannase/feruloyl esterase family alpha/beta hydrolase</fullName>
    </submittedName>
</protein>
<evidence type="ECO:0000256" key="3">
    <source>
        <dbReference type="ARBA" id="ARBA00022723"/>
    </source>
</evidence>
<dbReference type="PANTHER" id="PTHR33938:SF15">
    <property type="entry name" value="FERULOYL ESTERASE B-RELATED"/>
    <property type="match status" value="1"/>
</dbReference>
<keyword evidence="3" id="KW-0479">Metal-binding</keyword>
<evidence type="ECO:0000256" key="6">
    <source>
        <dbReference type="ARBA" id="ARBA00022837"/>
    </source>
</evidence>
<name>A0AAU7DHZ4_9BACT</name>
<dbReference type="Gene3D" id="3.40.50.1820">
    <property type="entry name" value="alpha/beta hydrolase"/>
    <property type="match status" value="1"/>
</dbReference>
<evidence type="ECO:0000256" key="7">
    <source>
        <dbReference type="ARBA" id="ARBA00023157"/>
    </source>
</evidence>
<evidence type="ECO:0000256" key="4">
    <source>
        <dbReference type="ARBA" id="ARBA00022729"/>
    </source>
</evidence>
<gene>
    <name evidence="9" type="ORF">P8935_20245</name>
</gene>
<keyword evidence="2" id="KW-0719">Serine esterase</keyword>
<accession>A0AAU7DHZ4</accession>
<evidence type="ECO:0000256" key="5">
    <source>
        <dbReference type="ARBA" id="ARBA00022801"/>
    </source>
</evidence>
<dbReference type="InterPro" id="IPR011118">
    <property type="entry name" value="Tannase/feruloyl_esterase"/>
</dbReference>
<dbReference type="EMBL" id="CP121196">
    <property type="protein sequence ID" value="XBH16893.1"/>
    <property type="molecule type" value="Genomic_DNA"/>
</dbReference>
<dbReference type="GO" id="GO:0052689">
    <property type="term" value="F:carboxylic ester hydrolase activity"/>
    <property type="evidence" value="ECO:0007669"/>
    <property type="project" value="UniProtKB-KW"/>
</dbReference>
<dbReference type="SUPFAM" id="SSF53474">
    <property type="entry name" value="alpha/beta-Hydrolases"/>
    <property type="match status" value="1"/>
</dbReference>
<reference evidence="9" key="1">
    <citation type="submission" date="2023-03" db="EMBL/GenBank/DDBJ databases">
        <title>Edaphobacter sp.</title>
        <authorList>
            <person name="Huber K.J."/>
            <person name="Papendorf J."/>
            <person name="Pilke C."/>
            <person name="Bunk B."/>
            <person name="Sproeer C."/>
            <person name="Pester M."/>
        </authorList>
    </citation>
    <scope>NUCLEOTIDE SEQUENCE</scope>
    <source>
        <strain evidence="9">DSM 110680</strain>
    </source>
</reference>
<dbReference type="PANTHER" id="PTHR33938">
    <property type="entry name" value="FERULOYL ESTERASE B-RELATED"/>
    <property type="match status" value="1"/>
</dbReference>
<dbReference type="Pfam" id="PF07519">
    <property type="entry name" value="Tannase"/>
    <property type="match status" value="1"/>
</dbReference>
<evidence type="ECO:0000256" key="1">
    <source>
        <dbReference type="ARBA" id="ARBA00006249"/>
    </source>
</evidence>
<evidence type="ECO:0000313" key="9">
    <source>
        <dbReference type="EMBL" id="XBH16893.1"/>
    </source>
</evidence>
<dbReference type="GO" id="GO:0046872">
    <property type="term" value="F:metal ion binding"/>
    <property type="evidence" value="ECO:0007669"/>
    <property type="project" value="UniProtKB-KW"/>
</dbReference>
<proteinExistence type="inferred from homology"/>
<dbReference type="InterPro" id="IPR029058">
    <property type="entry name" value="AB_hydrolase_fold"/>
</dbReference>
<dbReference type="RefSeq" id="WP_348262123.1">
    <property type="nucleotide sequence ID" value="NZ_CP121196.1"/>
</dbReference>
<dbReference type="AlphaFoldDB" id="A0AAU7DHZ4"/>
<feature type="chain" id="PRO_5043358099" evidence="8">
    <location>
        <begin position="21"/>
        <end position="552"/>
    </location>
</feature>
<comment type="similarity">
    <text evidence="1">Belongs to the tannase family.</text>
</comment>
<sequence length="552" mass="58041">MRFLSVQLVPGFLLLGSALALCTSSAQTPAQTAVESPSDHCARLAKFTLPNATITSATAVAAGAFDGPRQAFTGADMSALYKMLPAFCRVVMKATPTADSNIGIEVWLPLSGWNGKLQGLGNGGFAGIIDDVALAASVAQGYASTATDAGHTGSPIDATWAMGHPEKVTDFGHRGIHEMTRVAKTIVQQFYGDAPKRSYFTGCSDGGREALMEAQRYPDDYDGILAGAPANNWTGLLSNAVVDLQALTATADSFIPPAKIPVISSAVLAACDKLDGVEDGILNDPRQCHFDPASIECKAGDDPAKCLTEPQVSALKTIYTGIKDSAGRTIFPGYLPGAEDGTGGWGLWITGPAPAKSAQALFGIGYYTNMVYEKADWSYKTFSLDSGIQAAKEKTATALDAVNPDLTAFRAHGGKLILYHGWNDPAISAMNTINYYGDVIAKLGRDNADSFTRLYMVPGLQHCGGGPGTGSFGAFTNWPAKDAQHNLHVALEDWVEKGTAPSTIIASKTVDDKPLGAVTMTRPLCPYPQAARYKGSGDTKSADNFMCAGPDK</sequence>
<evidence type="ECO:0000256" key="8">
    <source>
        <dbReference type="SAM" id="SignalP"/>
    </source>
</evidence>
<evidence type="ECO:0000256" key="2">
    <source>
        <dbReference type="ARBA" id="ARBA00022487"/>
    </source>
</evidence>
<keyword evidence="6" id="KW-0106">Calcium</keyword>
<organism evidence="9">
    <name type="scientific">Telmatobacter sp. DSM 110680</name>
    <dbReference type="NCBI Taxonomy" id="3036704"/>
    <lineage>
        <taxon>Bacteria</taxon>
        <taxon>Pseudomonadati</taxon>
        <taxon>Acidobacteriota</taxon>
        <taxon>Terriglobia</taxon>
        <taxon>Terriglobales</taxon>
        <taxon>Acidobacteriaceae</taxon>
        <taxon>Telmatobacter</taxon>
    </lineage>
</organism>
<keyword evidence="7" id="KW-1015">Disulfide bond</keyword>
<keyword evidence="4 8" id="KW-0732">Signal</keyword>